<reference evidence="3" key="1">
    <citation type="submission" date="2023-07" db="EMBL/GenBank/DDBJ databases">
        <title>Conexibacter stalactiti sp. nov., isolated from stalactites in a lava cave and emended description of the genus Conexibacter.</title>
        <authorList>
            <person name="Lee S.D."/>
        </authorList>
    </citation>
    <scope>NUCLEOTIDE SEQUENCE [LARGE SCALE GENOMIC DNA]</scope>
    <source>
        <strain evidence="3">KCTC 39840</strain>
    </source>
</reference>
<comment type="caution">
    <text evidence="2">The sequence shown here is derived from an EMBL/GenBank/DDBJ whole genome shotgun (WGS) entry which is preliminary data.</text>
</comment>
<protein>
    <submittedName>
        <fullName evidence="2">Uncharacterized protein</fullName>
    </submittedName>
</protein>
<name>A0ABU4HLJ4_9ACTN</name>
<dbReference type="EMBL" id="JAWSTH010000012">
    <property type="protein sequence ID" value="MDW5594132.1"/>
    <property type="molecule type" value="Genomic_DNA"/>
</dbReference>
<keyword evidence="1" id="KW-0732">Signal</keyword>
<evidence type="ECO:0000313" key="2">
    <source>
        <dbReference type="EMBL" id="MDW5594132.1"/>
    </source>
</evidence>
<dbReference type="Proteomes" id="UP001284601">
    <property type="component" value="Unassembled WGS sequence"/>
</dbReference>
<gene>
    <name evidence="2" type="ORF">R7226_07290</name>
</gene>
<feature type="signal peptide" evidence="1">
    <location>
        <begin position="1"/>
        <end position="31"/>
    </location>
</feature>
<accession>A0ABU4HLJ4</accession>
<dbReference type="RefSeq" id="WP_318596389.1">
    <property type="nucleotide sequence ID" value="NZ_JAWSTH010000012.1"/>
</dbReference>
<organism evidence="2 3">
    <name type="scientific">Conexibacter stalactiti</name>
    <dbReference type="NCBI Taxonomy" id="1940611"/>
    <lineage>
        <taxon>Bacteria</taxon>
        <taxon>Bacillati</taxon>
        <taxon>Actinomycetota</taxon>
        <taxon>Thermoleophilia</taxon>
        <taxon>Solirubrobacterales</taxon>
        <taxon>Conexibacteraceae</taxon>
        <taxon>Conexibacter</taxon>
    </lineage>
</organism>
<sequence length="127" mass="13163">MTTPRLRPFAGVLALIAATALSAGLAAPAAAATARSTTCDVSAVADRLGPTSVSAVKVKGTRCATGIAVVKAFHACRLKNGASGRCVRRVRGFACMEQRTGSTPQFTALVTCRKDRATVSHRYTQVV</sequence>
<feature type="chain" id="PRO_5046118517" evidence="1">
    <location>
        <begin position="32"/>
        <end position="127"/>
    </location>
</feature>
<proteinExistence type="predicted"/>
<evidence type="ECO:0000313" key="3">
    <source>
        <dbReference type="Proteomes" id="UP001284601"/>
    </source>
</evidence>
<evidence type="ECO:0000256" key="1">
    <source>
        <dbReference type="SAM" id="SignalP"/>
    </source>
</evidence>
<keyword evidence="3" id="KW-1185">Reference proteome</keyword>